<feature type="transmembrane region" description="Helical" evidence="7">
    <location>
        <begin position="289"/>
        <end position="312"/>
    </location>
</feature>
<dbReference type="PANTHER" id="PTHR23507">
    <property type="entry name" value="ZGC:174356"/>
    <property type="match status" value="1"/>
</dbReference>
<dbReference type="GO" id="GO:0016020">
    <property type="term" value="C:membrane"/>
    <property type="evidence" value="ECO:0007669"/>
    <property type="project" value="UniProtKB-SubCell"/>
</dbReference>
<dbReference type="AlphaFoldDB" id="A0A9N8Z8T2"/>
<comment type="subcellular location">
    <subcellularLocation>
        <location evidence="2">Cell membrane</location>
    </subcellularLocation>
    <subcellularLocation>
        <location evidence="1">Membrane</location>
        <topology evidence="1">Multi-pass membrane protein</topology>
    </subcellularLocation>
</comment>
<dbReference type="PANTHER" id="PTHR23507:SF1">
    <property type="entry name" value="FI18259P1-RELATED"/>
    <property type="match status" value="1"/>
</dbReference>
<evidence type="ECO:0000256" key="5">
    <source>
        <dbReference type="ARBA" id="ARBA00023136"/>
    </source>
</evidence>
<dbReference type="EMBL" id="CAJVPL010000329">
    <property type="protein sequence ID" value="CAG8483805.1"/>
    <property type="molecule type" value="Genomic_DNA"/>
</dbReference>
<dbReference type="SUPFAM" id="SSF103473">
    <property type="entry name" value="MFS general substrate transporter"/>
    <property type="match status" value="1"/>
</dbReference>
<sequence length="478" mass="53235">MSLSSSNLNEDTQDGLNNFQDEASTSENTPLISSGNDEEIRDVITDNTTSTSKFATFIQNLPKPHTLWMIPFSFSLSVMMTAVLAPSVQLILRIICLEYIDREKQTVTIWDDLEENEKCREPEIQSLTANFLLWYQLCGFIAGTLSIGYISTLSDYKGRRFAFLLASAGIIVAVTNVIFVAHYWKIVGSKFLFLGMIVEGMLGGIISINTACHAYISDCTTADKRSISFGYMHASAYSGMTLRRARKEHSSTSGASPRNIFAALTILSQKPTEQYPGERSNWRGRNTTYILAAIYFLYRVSQASQNNIFILYAAHKFNWTALENGFFLSTQAFSKFLASLLLLPLFNFLYRRFFVSSTFSRSFDLSMIRLGIGLEILGFILFATAVLPAMFYFACVINALATIATPALRSLFTTLVLPTQAGQIMGALSVIESIGSIASPLWMNPLYAWAVKKGVAEIVFWAHSAIFILASFLGFLVY</sequence>
<keyword evidence="4 7" id="KW-1133">Transmembrane helix</keyword>
<evidence type="ECO:0000313" key="8">
    <source>
        <dbReference type="EMBL" id="CAG8483805.1"/>
    </source>
</evidence>
<feature type="compositionally biased region" description="Polar residues" evidence="6">
    <location>
        <begin position="1"/>
        <end position="35"/>
    </location>
</feature>
<accession>A0A9N8Z8T2</accession>
<protein>
    <submittedName>
        <fullName evidence="8">6303_t:CDS:1</fullName>
    </submittedName>
</protein>
<dbReference type="Proteomes" id="UP000789831">
    <property type="component" value="Unassembled WGS sequence"/>
</dbReference>
<name>A0A9N8Z8T2_9GLOM</name>
<comment type="caution">
    <text evidence="8">The sequence shown here is derived from an EMBL/GenBank/DDBJ whole genome shotgun (WGS) entry which is preliminary data.</text>
</comment>
<dbReference type="Gene3D" id="1.20.1250.20">
    <property type="entry name" value="MFS general substrate transporter like domains"/>
    <property type="match status" value="2"/>
</dbReference>
<evidence type="ECO:0000256" key="6">
    <source>
        <dbReference type="SAM" id="MobiDB-lite"/>
    </source>
</evidence>
<feature type="transmembrane region" description="Helical" evidence="7">
    <location>
        <begin position="332"/>
        <end position="350"/>
    </location>
</feature>
<keyword evidence="5 7" id="KW-0472">Membrane</keyword>
<proteinExistence type="predicted"/>
<feature type="transmembrane region" description="Helical" evidence="7">
    <location>
        <begin position="132"/>
        <end position="150"/>
    </location>
</feature>
<evidence type="ECO:0000256" key="4">
    <source>
        <dbReference type="ARBA" id="ARBA00022989"/>
    </source>
</evidence>
<dbReference type="InterPro" id="IPR001958">
    <property type="entry name" value="Tet-R_TetA/multi-R_MdtG-like"/>
</dbReference>
<feature type="transmembrane region" description="Helical" evidence="7">
    <location>
        <begin position="458"/>
        <end position="477"/>
    </location>
</feature>
<evidence type="ECO:0000256" key="7">
    <source>
        <dbReference type="SAM" id="Phobius"/>
    </source>
</evidence>
<dbReference type="OrthoDB" id="3026777at2759"/>
<keyword evidence="9" id="KW-1185">Reference proteome</keyword>
<evidence type="ECO:0000256" key="2">
    <source>
        <dbReference type="ARBA" id="ARBA00004236"/>
    </source>
</evidence>
<evidence type="ECO:0000256" key="1">
    <source>
        <dbReference type="ARBA" id="ARBA00004141"/>
    </source>
</evidence>
<evidence type="ECO:0000256" key="3">
    <source>
        <dbReference type="ARBA" id="ARBA00022692"/>
    </source>
</evidence>
<dbReference type="InterPro" id="IPR036259">
    <property type="entry name" value="MFS_trans_sf"/>
</dbReference>
<dbReference type="GO" id="GO:0022857">
    <property type="term" value="F:transmembrane transporter activity"/>
    <property type="evidence" value="ECO:0007669"/>
    <property type="project" value="InterPro"/>
</dbReference>
<feature type="transmembrane region" description="Helical" evidence="7">
    <location>
        <begin position="191"/>
        <end position="216"/>
    </location>
</feature>
<evidence type="ECO:0000313" key="9">
    <source>
        <dbReference type="Proteomes" id="UP000789831"/>
    </source>
</evidence>
<keyword evidence="3 7" id="KW-0812">Transmembrane</keyword>
<feature type="transmembrane region" description="Helical" evidence="7">
    <location>
        <begin position="362"/>
        <end position="383"/>
    </location>
</feature>
<feature type="transmembrane region" description="Helical" evidence="7">
    <location>
        <begin position="162"/>
        <end position="185"/>
    </location>
</feature>
<feature type="region of interest" description="Disordered" evidence="6">
    <location>
        <begin position="1"/>
        <end position="39"/>
    </location>
</feature>
<gene>
    <name evidence="8" type="ORF">AGERDE_LOCUS3375</name>
</gene>
<reference evidence="8" key="1">
    <citation type="submission" date="2021-06" db="EMBL/GenBank/DDBJ databases">
        <authorList>
            <person name="Kallberg Y."/>
            <person name="Tangrot J."/>
            <person name="Rosling A."/>
        </authorList>
    </citation>
    <scope>NUCLEOTIDE SEQUENCE</scope>
    <source>
        <strain evidence="8">MT106</strain>
    </source>
</reference>
<dbReference type="PRINTS" id="PR01035">
    <property type="entry name" value="TCRTETA"/>
</dbReference>
<organism evidence="8 9">
    <name type="scientific">Ambispora gerdemannii</name>
    <dbReference type="NCBI Taxonomy" id="144530"/>
    <lineage>
        <taxon>Eukaryota</taxon>
        <taxon>Fungi</taxon>
        <taxon>Fungi incertae sedis</taxon>
        <taxon>Mucoromycota</taxon>
        <taxon>Glomeromycotina</taxon>
        <taxon>Glomeromycetes</taxon>
        <taxon>Archaeosporales</taxon>
        <taxon>Ambisporaceae</taxon>
        <taxon>Ambispora</taxon>
    </lineage>
</organism>